<dbReference type="AlphaFoldDB" id="A0A8X6UZY9"/>
<accession>A0A8X6UZY9</accession>
<keyword evidence="2" id="KW-1185">Reference proteome</keyword>
<evidence type="ECO:0000313" key="1">
    <source>
        <dbReference type="EMBL" id="GFX99301.1"/>
    </source>
</evidence>
<gene>
    <name evidence="1" type="ORF">TNCV_619521</name>
</gene>
<dbReference type="EMBL" id="BMAU01021207">
    <property type="protein sequence ID" value="GFX99301.1"/>
    <property type="molecule type" value="Genomic_DNA"/>
</dbReference>
<reference evidence="1" key="1">
    <citation type="submission" date="2020-08" db="EMBL/GenBank/DDBJ databases">
        <title>Multicomponent nature underlies the extraordinary mechanical properties of spider dragline silk.</title>
        <authorList>
            <person name="Kono N."/>
            <person name="Nakamura H."/>
            <person name="Mori M."/>
            <person name="Yoshida Y."/>
            <person name="Ohtoshi R."/>
            <person name="Malay A.D."/>
            <person name="Moran D.A.P."/>
            <person name="Tomita M."/>
            <person name="Numata K."/>
            <person name="Arakawa K."/>
        </authorList>
    </citation>
    <scope>NUCLEOTIDE SEQUENCE</scope>
</reference>
<sequence length="116" mass="13657">MESGLQRRIQIQFGQCVWKLLCEYLLPLFATAHDSRNRCEGIRCHRILHIVIPYSDPRHHCNPEVRTRRSSATCVATHDRAPRSHFSACSIPRFVTDRDTWDNLERKLDSLRVWSN</sequence>
<proteinExistence type="predicted"/>
<name>A0A8X6UZY9_TRICX</name>
<protein>
    <submittedName>
        <fullName evidence="1">Uncharacterized protein</fullName>
    </submittedName>
</protein>
<dbReference type="Proteomes" id="UP000887159">
    <property type="component" value="Unassembled WGS sequence"/>
</dbReference>
<organism evidence="1 2">
    <name type="scientific">Trichonephila clavipes</name>
    <name type="common">Golden silk orbweaver</name>
    <name type="synonym">Nephila clavipes</name>
    <dbReference type="NCBI Taxonomy" id="2585209"/>
    <lineage>
        <taxon>Eukaryota</taxon>
        <taxon>Metazoa</taxon>
        <taxon>Ecdysozoa</taxon>
        <taxon>Arthropoda</taxon>
        <taxon>Chelicerata</taxon>
        <taxon>Arachnida</taxon>
        <taxon>Araneae</taxon>
        <taxon>Araneomorphae</taxon>
        <taxon>Entelegynae</taxon>
        <taxon>Araneoidea</taxon>
        <taxon>Nephilidae</taxon>
        <taxon>Trichonephila</taxon>
    </lineage>
</organism>
<comment type="caution">
    <text evidence="1">The sequence shown here is derived from an EMBL/GenBank/DDBJ whole genome shotgun (WGS) entry which is preliminary data.</text>
</comment>
<evidence type="ECO:0000313" key="2">
    <source>
        <dbReference type="Proteomes" id="UP000887159"/>
    </source>
</evidence>